<gene>
    <name evidence="2" type="ORF">PACLA_8A000662</name>
</gene>
<accession>A0A6S7FZZ2</accession>
<feature type="region of interest" description="Disordered" evidence="1">
    <location>
        <begin position="1"/>
        <end position="39"/>
    </location>
</feature>
<sequence>MPLRSSWDRQINPGINPYAGGRRRIKRQRGGSSVPNPGDILQQAVANAVVNGKRYAARQMKRVKHKAARAKRKDRRSRIQRTRTVNQEGGGVRKPINHMPVVYQYHQ</sequence>
<evidence type="ECO:0000313" key="2">
    <source>
        <dbReference type="EMBL" id="CAB3983353.1"/>
    </source>
</evidence>
<dbReference type="AlphaFoldDB" id="A0A6S7FZZ2"/>
<evidence type="ECO:0000256" key="1">
    <source>
        <dbReference type="SAM" id="MobiDB-lite"/>
    </source>
</evidence>
<reference evidence="2" key="1">
    <citation type="submission" date="2020-04" db="EMBL/GenBank/DDBJ databases">
        <authorList>
            <person name="Alioto T."/>
            <person name="Alioto T."/>
            <person name="Gomez Garrido J."/>
        </authorList>
    </citation>
    <scope>NUCLEOTIDE SEQUENCE</scope>
    <source>
        <strain evidence="2">A484AB</strain>
    </source>
</reference>
<protein>
    <submittedName>
        <fullName evidence="2">Uncharacterized protein</fullName>
    </submittedName>
</protein>
<name>A0A6S7FZZ2_PARCT</name>
<organism evidence="2 3">
    <name type="scientific">Paramuricea clavata</name>
    <name type="common">Red gorgonian</name>
    <name type="synonym">Violescent sea-whip</name>
    <dbReference type="NCBI Taxonomy" id="317549"/>
    <lineage>
        <taxon>Eukaryota</taxon>
        <taxon>Metazoa</taxon>
        <taxon>Cnidaria</taxon>
        <taxon>Anthozoa</taxon>
        <taxon>Octocorallia</taxon>
        <taxon>Malacalcyonacea</taxon>
        <taxon>Plexauridae</taxon>
        <taxon>Paramuricea</taxon>
    </lineage>
</organism>
<evidence type="ECO:0000313" key="3">
    <source>
        <dbReference type="Proteomes" id="UP001152795"/>
    </source>
</evidence>
<comment type="caution">
    <text evidence="2">The sequence shown here is derived from an EMBL/GenBank/DDBJ whole genome shotgun (WGS) entry which is preliminary data.</text>
</comment>
<feature type="compositionally biased region" description="Basic residues" evidence="1">
    <location>
        <begin position="57"/>
        <end position="81"/>
    </location>
</feature>
<dbReference type="EMBL" id="CACRXK020000603">
    <property type="protein sequence ID" value="CAB3983353.1"/>
    <property type="molecule type" value="Genomic_DNA"/>
</dbReference>
<dbReference type="Proteomes" id="UP001152795">
    <property type="component" value="Unassembled WGS sequence"/>
</dbReference>
<proteinExistence type="predicted"/>
<feature type="region of interest" description="Disordered" evidence="1">
    <location>
        <begin position="57"/>
        <end position="107"/>
    </location>
</feature>
<keyword evidence="3" id="KW-1185">Reference proteome</keyword>